<gene>
    <name evidence="1" type="ORF">OIK40_11060</name>
</gene>
<evidence type="ECO:0000313" key="2">
    <source>
        <dbReference type="Proteomes" id="UP001216558"/>
    </source>
</evidence>
<sequence length="73" mass="8186">MITKAAWRLSAEADVADDDRERLGLGRERPEALGTLLPFPDGMLKGWFRQKRLVSFGPDPTESRNSETDPKAD</sequence>
<comment type="caution">
    <text evidence="1">The sequence shown here is derived from an EMBL/GenBank/DDBJ whole genome shotgun (WGS) entry which is preliminary data.</text>
</comment>
<organism evidence="1 2">
    <name type="scientific">Erythrobacter fulvus</name>
    <dbReference type="NCBI Taxonomy" id="2987523"/>
    <lineage>
        <taxon>Bacteria</taxon>
        <taxon>Pseudomonadati</taxon>
        <taxon>Pseudomonadota</taxon>
        <taxon>Alphaproteobacteria</taxon>
        <taxon>Sphingomonadales</taxon>
        <taxon>Erythrobacteraceae</taxon>
        <taxon>Erythrobacter/Porphyrobacter group</taxon>
        <taxon>Erythrobacter</taxon>
    </lineage>
</organism>
<dbReference type="Proteomes" id="UP001216558">
    <property type="component" value="Unassembled WGS sequence"/>
</dbReference>
<dbReference type="EMBL" id="JAQQXQ010000008">
    <property type="protein sequence ID" value="MDC8755177.1"/>
    <property type="molecule type" value="Genomic_DNA"/>
</dbReference>
<name>A0ABT5JQY7_9SPHN</name>
<proteinExistence type="predicted"/>
<accession>A0ABT5JQY7</accession>
<dbReference type="RefSeq" id="WP_273678389.1">
    <property type="nucleotide sequence ID" value="NZ_JAQQXQ010000008.1"/>
</dbReference>
<reference evidence="1 2" key="1">
    <citation type="submission" date="2022-10" db="EMBL/GenBank/DDBJ databases">
        <title>Erythrobacter sp. sf7 Genome sequencing.</title>
        <authorList>
            <person name="Park S."/>
        </authorList>
    </citation>
    <scope>NUCLEOTIDE SEQUENCE [LARGE SCALE GENOMIC DNA]</scope>
    <source>
        <strain evidence="2">sf7</strain>
    </source>
</reference>
<evidence type="ECO:0000313" key="1">
    <source>
        <dbReference type="EMBL" id="MDC8755177.1"/>
    </source>
</evidence>
<keyword evidence="2" id="KW-1185">Reference proteome</keyword>
<feature type="non-terminal residue" evidence="1">
    <location>
        <position position="73"/>
    </location>
</feature>
<protein>
    <submittedName>
        <fullName evidence="1">Uncharacterized protein</fullName>
    </submittedName>
</protein>